<comment type="caution">
    <text evidence="2">The sequence shown here is derived from an EMBL/GenBank/DDBJ whole genome shotgun (WGS) entry which is preliminary data.</text>
</comment>
<keyword evidence="1" id="KW-0732">Signal</keyword>
<evidence type="ECO:0000256" key="1">
    <source>
        <dbReference type="SAM" id="SignalP"/>
    </source>
</evidence>
<proteinExistence type="predicted"/>
<sequence>MRESLLILFVFGLIVRSTGGNGKFHSDIVQPDEILYLYLDRFSAQQILM</sequence>
<protein>
    <submittedName>
        <fullName evidence="2">Uncharacterized protein</fullName>
    </submittedName>
</protein>
<name>A0A821UX66_9BILA</name>
<dbReference type="AlphaFoldDB" id="A0A821UX66"/>
<feature type="non-terminal residue" evidence="2">
    <location>
        <position position="49"/>
    </location>
</feature>
<gene>
    <name evidence="2" type="ORF">QYT958_LOCUS30498</name>
</gene>
<reference evidence="2" key="1">
    <citation type="submission" date="2021-02" db="EMBL/GenBank/DDBJ databases">
        <authorList>
            <person name="Nowell W R."/>
        </authorList>
    </citation>
    <scope>NUCLEOTIDE SEQUENCE</scope>
</reference>
<dbReference type="EMBL" id="CAJOBR010009741">
    <property type="protein sequence ID" value="CAF4896606.1"/>
    <property type="molecule type" value="Genomic_DNA"/>
</dbReference>
<organism evidence="2 3">
    <name type="scientific">Rotaria socialis</name>
    <dbReference type="NCBI Taxonomy" id="392032"/>
    <lineage>
        <taxon>Eukaryota</taxon>
        <taxon>Metazoa</taxon>
        <taxon>Spiralia</taxon>
        <taxon>Gnathifera</taxon>
        <taxon>Rotifera</taxon>
        <taxon>Eurotatoria</taxon>
        <taxon>Bdelloidea</taxon>
        <taxon>Philodinida</taxon>
        <taxon>Philodinidae</taxon>
        <taxon>Rotaria</taxon>
    </lineage>
</organism>
<feature type="chain" id="PRO_5032652343" evidence="1">
    <location>
        <begin position="21"/>
        <end position="49"/>
    </location>
</feature>
<evidence type="ECO:0000313" key="3">
    <source>
        <dbReference type="Proteomes" id="UP000663848"/>
    </source>
</evidence>
<evidence type="ECO:0000313" key="2">
    <source>
        <dbReference type="EMBL" id="CAF4896606.1"/>
    </source>
</evidence>
<accession>A0A821UX66</accession>
<dbReference type="Proteomes" id="UP000663848">
    <property type="component" value="Unassembled WGS sequence"/>
</dbReference>
<feature type="signal peptide" evidence="1">
    <location>
        <begin position="1"/>
        <end position="20"/>
    </location>
</feature>